<keyword evidence="1" id="KW-0472">Membrane</keyword>
<proteinExistence type="predicted"/>
<dbReference type="Proteomes" id="UP000608579">
    <property type="component" value="Unassembled WGS sequence"/>
</dbReference>
<dbReference type="AlphaFoldDB" id="A0A832ZW52"/>
<dbReference type="Pfam" id="PF24034">
    <property type="entry name" value="DUF7343"/>
    <property type="match status" value="1"/>
</dbReference>
<dbReference type="InterPro" id="IPR055767">
    <property type="entry name" value="DUF7343"/>
</dbReference>
<dbReference type="SUPFAM" id="SSF46785">
    <property type="entry name" value="Winged helix' DNA-binding domain"/>
    <property type="match status" value="1"/>
</dbReference>
<dbReference type="InterPro" id="IPR036390">
    <property type="entry name" value="WH_DNA-bd_sf"/>
</dbReference>
<sequence>MRLSNLQVVLLSVTVLSVVLVSIGIWQHNTVMRRMIMPQPILWVGPAVMVLIITMLVLLVIYVAFPRTYNPHRESEADAPLIRILTNDERRVVEYIINNGGEALQKDIARELRLSRLKTHRIISSLKKRGVVEVEPWGNTNRVKLVDEVLRK</sequence>
<accession>A0A832ZW52</accession>
<feature type="transmembrane region" description="Helical" evidence="1">
    <location>
        <begin position="41"/>
        <end position="65"/>
    </location>
</feature>
<feature type="transmembrane region" description="Helical" evidence="1">
    <location>
        <begin position="6"/>
        <end position="29"/>
    </location>
</feature>
<name>A0A832ZW52_CALS0</name>
<evidence type="ECO:0000259" key="2">
    <source>
        <dbReference type="Pfam" id="PF24034"/>
    </source>
</evidence>
<evidence type="ECO:0000313" key="3">
    <source>
        <dbReference type="EMBL" id="HIQ29936.1"/>
    </source>
</evidence>
<comment type="caution">
    <text evidence="3">The sequence shown here is derived from an EMBL/GenBank/DDBJ whole genome shotgun (WGS) entry which is preliminary data.</text>
</comment>
<dbReference type="Gene3D" id="1.10.10.10">
    <property type="entry name" value="Winged helix-like DNA-binding domain superfamily/Winged helix DNA-binding domain"/>
    <property type="match status" value="1"/>
</dbReference>
<feature type="domain" description="DUF7343" evidence="2">
    <location>
        <begin position="86"/>
        <end position="145"/>
    </location>
</feature>
<evidence type="ECO:0000313" key="4">
    <source>
        <dbReference type="Proteomes" id="UP000608579"/>
    </source>
</evidence>
<keyword evidence="1" id="KW-1133">Transmembrane helix</keyword>
<organism evidence="3 4">
    <name type="scientific">Caldiarchaeum subterraneum</name>
    <dbReference type="NCBI Taxonomy" id="311458"/>
    <lineage>
        <taxon>Archaea</taxon>
        <taxon>Nitrososphaerota</taxon>
        <taxon>Candidatus Caldarchaeales</taxon>
        <taxon>Candidatus Caldarchaeaceae</taxon>
        <taxon>Candidatus Caldarchaeum</taxon>
    </lineage>
</organism>
<keyword evidence="1" id="KW-0812">Transmembrane</keyword>
<reference evidence="3" key="1">
    <citation type="journal article" date="2020" name="ISME J.">
        <title>Gammaproteobacteria mediating utilization of methyl-, sulfur- and petroleum organic compounds in deep ocean hydrothermal plumes.</title>
        <authorList>
            <person name="Zhou Z."/>
            <person name="Liu Y."/>
            <person name="Pan J."/>
            <person name="Cron B.R."/>
            <person name="Toner B.M."/>
            <person name="Anantharaman K."/>
            <person name="Breier J.A."/>
            <person name="Dick G.J."/>
            <person name="Li M."/>
        </authorList>
    </citation>
    <scope>NUCLEOTIDE SEQUENCE</scope>
    <source>
        <strain evidence="3">SZUA-1515</strain>
    </source>
</reference>
<protein>
    <submittedName>
        <fullName evidence="3">MarR family transcriptional regulator</fullName>
    </submittedName>
</protein>
<evidence type="ECO:0000256" key="1">
    <source>
        <dbReference type="SAM" id="Phobius"/>
    </source>
</evidence>
<gene>
    <name evidence="3" type="ORF">EYH45_05165</name>
</gene>
<dbReference type="EMBL" id="DQVM01000099">
    <property type="protein sequence ID" value="HIQ29936.1"/>
    <property type="molecule type" value="Genomic_DNA"/>
</dbReference>
<dbReference type="InterPro" id="IPR036388">
    <property type="entry name" value="WH-like_DNA-bd_sf"/>
</dbReference>